<sequence>MGNHTLKNIQFVENRLLGIWGAPSMVYMELAGYAKLFDMVSERQSVNGNEINQMWSHVINLSTNDMPLKPLSKIEEFFCDHFNTTYMCKGRYLDNERFNGYYMEFVKGDYWSKVGDGTYNSYDCGKPGNLKYFSPVSIGTQWHMLTSGFAHHLISDIKSLETLMSLKFSYIPDESFYQAAWRTYSQDDFESNYHRDTMWDKVTTSQHSRYSVDLEDLDTIPKHLMFIRKVYTNQVKEAIISKFLTV</sequence>
<dbReference type="EC" id="2.4.2.26" evidence="5"/>
<comment type="catalytic activity">
    <reaction evidence="13">
        <text>UDP-alpha-D-xylose + L-seryl-[protein] = 3-O-(beta-D-xylosyl)-L-seryl-[protein] + UDP + H(+)</text>
        <dbReference type="Rhea" id="RHEA:50192"/>
        <dbReference type="Rhea" id="RHEA-COMP:9863"/>
        <dbReference type="Rhea" id="RHEA-COMP:12567"/>
        <dbReference type="ChEBI" id="CHEBI:15378"/>
        <dbReference type="ChEBI" id="CHEBI:29999"/>
        <dbReference type="ChEBI" id="CHEBI:57632"/>
        <dbReference type="ChEBI" id="CHEBI:58223"/>
        <dbReference type="ChEBI" id="CHEBI:132085"/>
        <dbReference type="EC" id="2.4.2.26"/>
    </reaction>
</comment>
<evidence type="ECO:0000256" key="4">
    <source>
        <dbReference type="ARBA" id="ARBA00010195"/>
    </source>
</evidence>
<keyword evidence="12" id="KW-0325">Glycoprotein</keyword>
<evidence type="ECO:0000256" key="7">
    <source>
        <dbReference type="ARBA" id="ARBA00022679"/>
    </source>
</evidence>
<accession>F4PJN9</accession>
<keyword evidence="9" id="KW-0333">Golgi apparatus</keyword>
<evidence type="ECO:0000256" key="9">
    <source>
        <dbReference type="ARBA" id="ARBA00023034"/>
    </source>
</evidence>
<evidence type="ECO:0000313" key="15">
    <source>
        <dbReference type="Proteomes" id="UP000007797"/>
    </source>
</evidence>
<gene>
    <name evidence="14" type="primary">gnt9</name>
    <name evidence="14" type="ORF">DFA_05949</name>
</gene>
<evidence type="ECO:0000256" key="8">
    <source>
        <dbReference type="ARBA" id="ARBA00022723"/>
    </source>
</evidence>
<comment type="subcellular location">
    <subcellularLocation>
        <location evidence="1">Golgi apparatus membrane</location>
        <topology evidence="1">Single-pass type II membrane protein</topology>
    </subcellularLocation>
</comment>
<organism evidence="14 15">
    <name type="scientific">Cavenderia fasciculata</name>
    <name type="common">Slime mold</name>
    <name type="synonym">Dictyostelium fasciculatum</name>
    <dbReference type="NCBI Taxonomy" id="261658"/>
    <lineage>
        <taxon>Eukaryota</taxon>
        <taxon>Amoebozoa</taxon>
        <taxon>Evosea</taxon>
        <taxon>Eumycetozoa</taxon>
        <taxon>Dictyostelia</taxon>
        <taxon>Acytosteliales</taxon>
        <taxon>Cavenderiaceae</taxon>
        <taxon>Cavenderia</taxon>
    </lineage>
</organism>
<dbReference type="PANTHER" id="PTHR46025:SF4">
    <property type="entry name" value="PROTEIN XYLOSYLTRANSFERASE"/>
    <property type="match status" value="1"/>
</dbReference>
<dbReference type="AlphaFoldDB" id="F4PJN9"/>
<dbReference type="GO" id="GO:0015012">
    <property type="term" value="P:heparan sulfate proteoglycan biosynthetic process"/>
    <property type="evidence" value="ECO:0007669"/>
    <property type="project" value="UniProtKB-UniPathway"/>
</dbReference>
<keyword evidence="6" id="KW-0328">Glycosyltransferase</keyword>
<dbReference type="UniPathway" id="UPA00756"/>
<dbReference type="RefSeq" id="XP_004361664.1">
    <property type="nucleotide sequence ID" value="XM_004361607.1"/>
</dbReference>
<evidence type="ECO:0000256" key="5">
    <source>
        <dbReference type="ARBA" id="ARBA00011972"/>
    </source>
</evidence>
<dbReference type="EMBL" id="GL883007">
    <property type="protein sequence ID" value="EGG23813.1"/>
    <property type="molecule type" value="Genomic_DNA"/>
</dbReference>
<evidence type="ECO:0000256" key="13">
    <source>
        <dbReference type="ARBA" id="ARBA00047847"/>
    </source>
</evidence>
<evidence type="ECO:0000256" key="10">
    <source>
        <dbReference type="ARBA" id="ARBA00023136"/>
    </source>
</evidence>
<dbReference type="Proteomes" id="UP000007797">
    <property type="component" value="Unassembled WGS sequence"/>
</dbReference>
<dbReference type="KEGG" id="dfa:DFA_05949"/>
<keyword evidence="15" id="KW-1185">Reference proteome</keyword>
<reference evidence="15" key="1">
    <citation type="journal article" date="2011" name="Genome Res.">
        <title>Phylogeny-wide analysis of social amoeba genomes highlights ancient origins for complex intercellular communication.</title>
        <authorList>
            <person name="Heidel A.J."/>
            <person name="Lawal H.M."/>
            <person name="Felder M."/>
            <person name="Schilde C."/>
            <person name="Helps N.R."/>
            <person name="Tunggal B."/>
            <person name="Rivero F."/>
            <person name="John U."/>
            <person name="Schleicher M."/>
            <person name="Eichinger L."/>
            <person name="Platzer M."/>
            <person name="Noegel A.A."/>
            <person name="Schaap P."/>
            <person name="Gloeckner G."/>
        </authorList>
    </citation>
    <scope>NUCLEOTIDE SEQUENCE [LARGE SCALE GENOMIC DNA]</scope>
    <source>
        <strain evidence="15">SH3</strain>
    </source>
</reference>
<dbReference type="GO" id="GO:0030158">
    <property type="term" value="F:protein xylosyltransferase activity"/>
    <property type="evidence" value="ECO:0007669"/>
    <property type="project" value="UniProtKB-EC"/>
</dbReference>
<keyword evidence="11" id="KW-1015">Disulfide bond</keyword>
<dbReference type="UniPathway" id="UPA00755"/>
<protein>
    <recommendedName>
        <fullName evidence="5">protein xylosyltransferase</fullName>
        <ecNumber evidence="5">2.4.2.26</ecNumber>
    </recommendedName>
</protein>
<dbReference type="Pfam" id="PF02485">
    <property type="entry name" value="Branch"/>
    <property type="match status" value="1"/>
</dbReference>
<evidence type="ECO:0000256" key="6">
    <source>
        <dbReference type="ARBA" id="ARBA00022676"/>
    </source>
</evidence>
<comment type="pathway">
    <text evidence="3">Glycan metabolism; heparan sulfate biosynthesis.</text>
</comment>
<dbReference type="OrthoDB" id="20316at2759"/>
<dbReference type="OMA" id="HESYDER"/>
<evidence type="ECO:0000313" key="14">
    <source>
        <dbReference type="EMBL" id="EGG23813.1"/>
    </source>
</evidence>
<name>F4PJN9_CACFS</name>
<evidence type="ECO:0000256" key="12">
    <source>
        <dbReference type="ARBA" id="ARBA00023180"/>
    </source>
</evidence>
<dbReference type="InterPro" id="IPR003406">
    <property type="entry name" value="Glyco_trans_14"/>
</dbReference>
<keyword evidence="10" id="KW-0472">Membrane</keyword>
<keyword evidence="7 14" id="KW-0808">Transferase</keyword>
<evidence type="ECO:0000256" key="11">
    <source>
        <dbReference type="ARBA" id="ARBA00023157"/>
    </source>
</evidence>
<keyword evidence="8" id="KW-0479">Metal-binding</keyword>
<dbReference type="GeneID" id="14876181"/>
<proteinExistence type="inferred from homology"/>
<comment type="pathway">
    <text evidence="2">Glycan metabolism; chondroitin sulfate biosynthesis.</text>
</comment>
<evidence type="ECO:0000256" key="3">
    <source>
        <dbReference type="ARBA" id="ARBA00005093"/>
    </source>
</evidence>
<dbReference type="STRING" id="1054147.F4PJN9"/>
<dbReference type="GO" id="GO:0000139">
    <property type="term" value="C:Golgi membrane"/>
    <property type="evidence" value="ECO:0007669"/>
    <property type="project" value="UniProtKB-SubCell"/>
</dbReference>
<evidence type="ECO:0000256" key="2">
    <source>
        <dbReference type="ARBA" id="ARBA00004840"/>
    </source>
</evidence>
<dbReference type="InterPro" id="IPR043538">
    <property type="entry name" value="XYLT"/>
</dbReference>
<evidence type="ECO:0000256" key="1">
    <source>
        <dbReference type="ARBA" id="ARBA00004323"/>
    </source>
</evidence>
<dbReference type="GO" id="GO:0050650">
    <property type="term" value="P:chondroitin sulfate proteoglycan biosynthetic process"/>
    <property type="evidence" value="ECO:0007669"/>
    <property type="project" value="TreeGrafter"/>
</dbReference>
<dbReference type="GO" id="GO:0046872">
    <property type="term" value="F:metal ion binding"/>
    <property type="evidence" value="ECO:0007669"/>
    <property type="project" value="UniProtKB-KW"/>
</dbReference>
<dbReference type="PANTHER" id="PTHR46025">
    <property type="entry name" value="XYLOSYLTRANSFERASE OXT"/>
    <property type="match status" value="1"/>
</dbReference>
<comment type="similarity">
    <text evidence="4">Belongs to the glycosyltransferase 14 family. XylT subfamily.</text>
</comment>